<comment type="caution">
    <text evidence="3">The sequence shown here is derived from an EMBL/GenBank/DDBJ whole genome shotgun (WGS) entry which is preliminary data.</text>
</comment>
<keyword evidence="2" id="KW-0812">Transmembrane</keyword>
<feature type="non-terminal residue" evidence="3">
    <location>
        <position position="140"/>
    </location>
</feature>
<feature type="compositionally biased region" description="Low complexity" evidence="1">
    <location>
        <begin position="16"/>
        <end position="25"/>
    </location>
</feature>
<dbReference type="AlphaFoldDB" id="A0AAN6M6D6"/>
<keyword evidence="2" id="KW-0472">Membrane</keyword>
<keyword evidence="4" id="KW-1185">Reference proteome</keyword>
<feature type="transmembrane region" description="Helical" evidence="2">
    <location>
        <begin position="117"/>
        <end position="137"/>
    </location>
</feature>
<keyword evidence="2" id="KW-1133">Transmembrane helix</keyword>
<proteinExistence type="predicted"/>
<accession>A0AAN6M6D6</accession>
<evidence type="ECO:0000313" key="3">
    <source>
        <dbReference type="EMBL" id="KAK3216633.1"/>
    </source>
</evidence>
<protein>
    <submittedName>
        <fullName evidence="3">Uncharacterized protein</fullName>
    </submittedName>
</protein>
<gene>
    <name evidence="3" type="ORF">GRF29_1g460978</name>
</gene>
<sequence>MTPSKDPETLNPTPSPTHHLTSTPLAPRPFAGRLGANQEFTLPPSTPNLPSLLAQTPDAAPLPSFRTSFTLSALSSPSLYKEASLEAIGTCLQVYLSGLFSIGLASYSKTGLGPGPVATTALASVVNAVLISLFILAGGP</sequence>
<dbReference type="EMBL" id="WVTA01000001">
    <property type="protein sequence ID" value="KAK3216633.1"/>
    <property type="molecule type" value="Genomic_DNA"/>
</dbReference>
<evidence type="ECO:0000256" key="1">
    <source>
        <dbReference type="SAM" id="MobiDB-lite"/>
    </source>
</evidence>
<evidence type="ECO:0000256" key="2">
    <source>
        <dbReference type="SAM" id="Phobius"/>
    </source>
</evidence>
<feature type="transmembrane region" description="Helical" evidence="2">
    <location>
        <begin position="85"/>
        <end position="105"/>
    </location>
</feature>
<evidence type="ECO:0000313" key="4">
    <source>
        <dbReference type="Proteomes" id="UP001280581"/>
    </source>
</evidence>
<name>A0AAN6M6D6_9PLEO</name>
<dbReference type="Proteomes" id="UP001280581">
    <property type="component" value="Unassembled WGS sequence"/>
</dbReference>
<feature type="region of interest" description="Disordered" evidence="1">
    <location>
        <begin position="1"/>
        <end position="55"/>
    </location>
</feature>
<reference evidence="3 4" key="1">
    <citation type="submission" date="2021-02" db="EMBL/GenBank/DDBJ databases">
        <title>Genome assembly of Pseudopithomyces chartarum.</title>
        <authorList>
            <person name="Jauregui R."/>
            <person name="Singh J."/>
            <person name="Voisey C."/>
        </authorList>
    </citation>
    <scope>NUCLEOTIDE SEQUENCE [LARGE SCALE GENOMIC DNA]</scope>
    <source>
        <strain evidence="3 4">AGR01</strain>
    </source>
</reference>
<organism evidence="3 4">
    <name type="scientific">Pseudopithomyces chartarum</name>
    <dbReference type="NCBI Taxonomy" id="1892770"/>
    <lineage>
        <taxon>Eukaryota</taxon>
        <taxon>Fungi</taxon>
        <taxon>Dikarya</taxon>
        <taxon>Ascomycota</taxon>
        <taxon>Pezizomycotina</taxon>
        <taxon>Dothideomycetes</taxon>
        <taxon>Pleosporomycetidae</taxon>
        <taxon>Pleosporales</taxon>
        <taxon>Massarineae</taxon>
        <taxon>Didymosphaeriaceae</taxon>
        <taxon>Pseudopithomyces</taxon>
    </lineage>
</organism>